<reference evidence="1" key="1">
    <citation type="submission" date="2021-05" db="EMBL/GenBank/DDBJ databases">
        <authorList>
            <person name="Scholz U."/>
            <person name="Mascher M."/>
            <person name="Fiebig A."/>
        </authorList>
    </citation>
    <scope>NUCLEOTIDE SEQUENCE [LARGE SCALE GENOMIC DNA]</scope>
</reference>
<proteinExistence type="predicted"/>
<name>A0ACD5YN52_AVESA</name>
<accession>A0ACD5YN52</accession>
<organism evidence="1 2">
    <name type="scientific">Avena sativa</name>
    <name type="common">Oat</name>
    <dbReference type="NCBI Taxonomy" id="4498"/>
    <lineage>
        <taxon>Eukaryota</taxon>
        <taxon>Viridiplantae</taxon>
        <taxon>Streptophyta</taxon>
        <taxon>Embryophyta</taxon>
        <taxon>Tracheophyta</taxon>
        <taxon>Spermatophyta</taxon>
        <taxon>Magnoliopsida</taxon>
        <taxon>Liliopsida</taxon>
        <taxon>Poales</taxon>
        <taxon>Poaceae</taxon>
        <taxon>BOP clade</taxon>
        <taxon>Pooideae</taxon>
        <taxon>Poodae</taxon>
        <taxon>Poeae</taxon>
        <taxon>Poeae Chloroplast Group 1 (Aveneae type)</taxon>
        <taxon>Aveninae</taxon>
        <taxon>Avena</taxon>
    </lineage>
</organism>
<keyword evidence="2" id="KW-1185">Reference proteome</keyword>
<dbReference type="Proteomes" id="UP001732700">
    <property type="component" value="Chromosome 5D"/>
</dbReference>
<evidence type="ECO:0000313" key="2">
    <source>
        <dbReference type="Proteomes" id="UP001732700"/>
    </source>
</evidence>
<protein>
    <submittedName>
        <fullName evidence="1">Uncharacterized protein</fullName>
    </submittedName>
</protein>
<evidence type="ECO:0000313" key="1">
    <source>
        <dbReference type="EnsemblPlants" id="AVESA.00010b.r2.5DG1006150.1.CDS.1"/>
    </source>
</evidence>
<reference evidence="1" key="2">
    <citation type="submission" date="2025-09" db="UniProtKB">
        <authorList>
            <consortium name="EnsemblPlants"/>
        </authorList>
    </citation>
    <scope>IDENTIFICATION</scope>
</reference>
<dbReference type="EnsemblPlants" id="AVESA.00010b.r2.5DG1006150.1">
    <property type="protein sequence ID" value="AVESA.00010b.r2.5DG1006150.1.CDS.1"/>
    <property type="gene ID" value="AVESA.00010b.r2.5DG1006150"/>
</dbReference>
<sequence length="206" mass="21820">MAIHIPPPSKWSHKHIILVTLIGTMIAITMVAVISISLAPAHILVSITDAKASSAGQGVDATQLYTFTLVANNSSPRMAVQYGALNAEIWYSETAWVPAVVKMDDKIRRQAPGNVTHFNVSAEYWQSEQASSNEAGGATRPPSPAGAGAAADNSTSWSNCTVVVMAQVWFKAGSGISTRSYNIKASCSQVNFRNNATTAIVDCTHG</sequence>